<feature type="region of interest" description="Disordered" evidence="1">
    <location>
        <begin position="1"/>
        <end position="25"/>
    </location>
</feature>
<protein>
    <submittedName>
        <fullName evidence="2">Uncharacterized protein</fullName>
    </submittedName>
</protein>
<dbReference type="AlphaFoldDB" id="A0A9P6LC28"/>
<accession>A0A9P6LC28</accession>
<gene>
    <name evidence="2" type="ORF">BJ322DRAFT_1015821</name>
</gene>
<name>A0A9P6LC28_9AGAM</name>
<organism evidence="2 3">
    <name type="scientific">Thelephora terrestris</name>
    <dbReference type="NCBI Taxonomy" id="56493"/>
    <lineage>
        <taxon>Eukaryota</taxon>
        <taxon>Fungi</taxon>
        <taxon>Dikarya</taxon>
        <taxon>Basidiomycota</taxon>
        <taxon>Agaricomycotina</taxon>
        <taxon>Agaricomycetes</taxon>
        <taxon>Thelephorales</taxon>
        <taxon>Thelephoraceae</taxon>
        <taxon>Thelephora</taxon>
    </lineage>
</organism>
<feature type="region of interest" description="Disordered" evidence="1">
    <location>
        <begin position="73"/>
        <end position="107"/>
    </location>
</feature>
<feature type="region of interest" description="Disordered" evidence="1">
    <location>
        <begin position="126"/>
        <end position="148"/>
    </location>
</feature>
<comment type="caution">
    <text evidence="2">The sequence shown here is derived from an EMBL/GenBank/DDBJ whole genome shotgun (WGS) entry which is preliminary data.</text>
</comment>
<sequence>MHWFEPLPPLVSRSTGTSSRSKVESVEKALMKVEKASISELREKVEEVKRILPTTQRPAGPTGDDLHPIVALRRRHEPGPKNNRDNRANSVKSYDNKERGTGSAAPGFSVQRERIRPVAAIEEMYTPRGSDGGPTDGANHIPKNSTHARKETIEECRSSIDRWFLFPTLQGRWSVRSKDLGFSLIPVYLTWGIPVTLKFWRLDNRNGTTGLRLGIHNGVAGVFFVRCIEHKLNCDSASYVASAEERDLSRARPIL</sequence>
<evidence type="ECO:0000313" key="3">
    <source>
        <dbReference type="Proteomes" id="UP000736335"/>
    </source>
</evidence>
<reference evidence="2" key="1">
    <citation type="journal article" date="2020" name="Nat. Commun.">
        <title>Large-scale genome sequencing of mycorrhizal fungi provides insights into the early evolution of symbiotic traits.</title>
        <authorList>
            <person name="Miyauchi S."/>
            <person name="Kiss E."/>
            <person name="Kuo A."/>
            <person name="Drula E."/>
            <person name="Kohler A."/>
            <person name="Sanchez-Garcia M."/>
            <person name="Morin E."/>
            <person name="Andreopoulos B."/>
            <person name="Barry K.W."/>
            <person name="Bonito G."/>
            <person name="Buee M."/>
            <person name="Carver A."/>
            <person name="Chen C."/>
            <person name="Cichocki N."/>
            <person name="Clum A."/>
            <person name="Culley D."/>
            <person name="Crous P.W."/>
            <person name="Fauchery L."/>
            <person name="Girlanda M."/>
            <person name="Hayes R.D."/>
            <person name="Keri Z."/>
            <person name="LaButti K."/>
            <person name="Lipzen A."/>
            <person name="Lombard V."/>
            <person name="Magnuson J."/>
            <person name="Maillard F."/>
            <person name="Murat C."/>
            <person name="Nolan M."/>
            <person name="Ohm R.A."/>
            <person name="Pangilinan J."/>
            <person name="Pereira M.F."/>
            <person name="Perotto S."/>
            <person name="Peter M."/>
            <person name="Pfister S."/>
            <person name="Riley R."/>
            <person name="Sitrit Y."/>
            <person name="Stielow J.B."/>
            <person name="Szollosi G."/>
            <person name="Zifcakova L."/>
            <person name="Stursova M."/>
            <person name="Spatafora J.W."/>
            <person name="Tedersoo L."/>
            <person name="Vaario L.M."/>
            <person name="Yamada A."/>
            <person name="Yan M."/>
            <person name="Wang P."/>
            <person name="Xu J."/>
            <person name="Bruns T."/>
            <person name="Baldrian P."/>
            <person name="Vilgalys R."/>
            <person name="Dunand C."/>
            <person name="Henrissat B."/>
            <person name="Grigoriev I.V."/>
            <person name="Hibbett D."/>
            <person name="Nagy L.G."/>
            <person name="Martin F.M."/>
        </authorList>
    </citation>
    <scope>NUCLEOTIDE SEQUENCE</scope>
    <source>
        <strain evidence="2">UH-Tt-Lm1</strain>
    </source>
</reference>
<evidence type="ECO:0000256" key="1">
    <source>
        <dbReference type="SAM" id="MobiDB-lite"/>
    </source>
</evidence>
<reference evidence="2" key="2">
    <citation type="submission" date="2020-11" db="EMBL/GenBank/DDBJ databases">
        <authorList>
            <consortium name="DOE Joint Genome Institute"/>
            <person name="Kuo A."/>
            <person name="Miyauchi S."/>
            <person name="Kiss E."/>
            <person name="Drula E."/>
            <person name="Kohler A."/>
            <person name="Sanchez-Garcia M."/>
            <person name="Andreopoulos B."/>
            <person name="Barry K.W."/>
            <person name="Bonito G."/>
            <person name="Buee M."/>
            <person name="Carver A."/>
            <person name="Chen C."/>
            <person name="Cichocki N."/>
            <person name="Clum A."/>
            <person name="Culley D."/>
            <person name="Crous P.W."/>
            <person name="Fauchery L."/>
            <person name="Girlanda M."/>
            <person name="Hayes R."/>
            <person name="Keri Z."/>
            <person name="Labutti K."/>
            <person name="Lipzen A."/>
            <person name="Lombard V."/>
            <person name="Magnuson J."/>
            <person name="Maillard F."/>
            <person name="Morin E."/>
            <person name="Murat C."/>
            <person name="Nolan M."/>
            <person name="Ohm R."/>
            <person name="Pangilinan J."/>
            <person name="Pereira M."/>
            <person name="Perotto S."/>
            <person name="Peter M."/>
            <person name="Riley R."/>
            <person name="Sitrit Y."/>
            <person name="Stielow B."/>
            <person name="Szollosi G."/>
            <person name="Zifcakova L."/>
            <person name="Stursova M."/>
            <person name="Spatafora J.W."/>
            <person name="Tedersoo L."/>
            <person name="Vaario L.-M."/>
            <person name="Yamada A."/>
            <person name="Yan M."/>
            <person name="Wang P."/>
            <person name="Xu J."/>
            <person name="Bruns T."/>
            <person name="Baldrian P."/>
            <person name="Vilgalys R."/>
            <person name="Henrissat B."/>
            <person name="Grigoriev I.V."/>
            <person name="Hibbett D."/>
            <person name="Nagy L.G."/>
            <person name="Martin F.M."/>
        </authorList>
    </citation>
    <scope>NUCLEOTIDE SEQUENCE</scope>
    <source>
        <strain evidence="2">UH-Tt-Lm1</strain>
    </source>
</reference>
<keyword evidence="3" id="KW-1185">Reference proteome</keyword>
<feature type="compositionally biased region" description="Basic and acidic residues" evidence="1">
    <location>
        <begin position="77"/>
        <end position="87"/>
    </location>
</feature>
<evidence type="ECO:0000313" key="2">
    <source>
        <dbReference type="EMBL" id="KAF9791868.1"/>
    </source>
</evidence>
<proteinExistence type="predicted"/>
<dbReference type="EMBL" id="WIUZ02000001">
    <property type="protein sequence ID" value="KAF9791868.1"/>
    <property type="molecule type" value="Genomic_DNA"/>
</dbReference>
<dbReference type="Proteomes" id="UP000736335">
    <property type="component" value="Unassembled WGS sequence"/>
</dbReference>